<accession>A0A845FZB8</accession>
<organism evidence="2 3">
    <name type="scientific">Duganella vulcania</name>
    <dbReference type="NCBI Taxonomy" id="2692166"/>
    <lineage>
        <taxon>Bacteria</taxon>
        <taxon>Pseudomonadati</taxon>
        <taxon>Pseudomonadota</taxon>
        <taxon>Betaproteobacteria</taxon>
        <taxon>Burkholderiales</taxon>
        <taxon>Oxalobacteraceae</taxon>
        <taxon>Telluria group</taxon>
        <taxon>Duganella</taxon>
    </lineage>
</organism>
<dbReference type="AlphaFoldDB" id="A0A845FZB8"/>
<dbReference type="SUPFAM" id="SSF52540">
    <property type="entry name" value="P-loop containing nucleoside triphosphate hydrolases"/>
    <property type="match status" value="1"/>
</dbReference>
<name>A0A845FZB8_9BURK</name>
<protein>
    <recommendedName>
        <fullName evidence="1">Novel STAND NTPase 5 domain-containing protein</fullName>
    </recommendedName>
</protein>
<proteinExistence type="predicted"/>
<evidence type="ECO:0000313" key="3">
    <source>
        <dbReference type="Proteomes" id="UP000470302"/>
    </source>
</evidence>
<evidence type="ECO:0000259" key="1">
    <source>
        <dbReference type="Pfam" id="PF25199"/>
    </source>
</evidence>
<dbReference type="Pfam" id="PF25199">
    <property type="entry name" value="nSTAND_NTPase5"/>
    <property type="match status" value="1"/>
</dbReference>
<dbReference type="InterPro" id="IPR027417">
    <property type="entry name" value="P-loop_NTPase"/>
</dbReference>
<gene>
    <name evidence="2" type="ORF">GTP91_06990</name>
</gene>
<feature type="domain" description="Novel STAND NTPase 5" evidence="1">
    <location>
        <begin position="307"/>
        <end position="447"/>
    </location>
</feature>
<dbReference type="InterPro" id="IPR057574">
    <property type="entry name" value="nSTAND_NTPase5_dom"/>
</dbReference>
<dbReference type="Proteomes" id="UP000470302">
    <property type="component" value="Unassembled WGS sequence"/>
</dbReference>
<evidence type="ECO:0000313" key="2">
    <source>
        <dbReference type="EMBL" id="MYM86931.1"/>
    </source>
</evidence>
<sequence length="808" mass="90935">MINKEDLQRLKVSLFSGRYNLLVGAGISLDSTELDGSTFLPSGGAFLGELESLKGVKGRPLTKVYQLLSDDEKHNLLTKRFSNTIPGKTVKLLPNFIWNQVYTFNIDDALELAYGADVSAKQKIVPINFNEPFSHAKPSEQLQIVHLHGYSRQPSVGYVFSQTEYAHISKSQNPWMMVLSQTLATESFIISGTSLSEPDLEFYLSHRTVHSGRSDRGPSILVEPYPDAVTESDCRRHGLLLVKSTLVDFLNWLKSELGDVPTLETVTIPSFENLFSPDLSTIAKISFFSSVDRVEPVATNQTGKYSGFFFGQQPTWQDLQGDIDVSVYDTPNLVNKIQFFLKGGAAPFRVIALIGDAGTGKTTNLRRVAYDLAKDGRTIFFLKRHADVNYDDMLACFRALTGRCALFIDGAAENVGFIRLLLEKEELGNKIMIVIAERAYRLSHLKSNLEEFDLEYRSISGWKIENYVQLIETFRDTGLLASSEALKNSTLAAKNLSSDPVAIGTCRLLNSFRPFEKVVRSLWDDASDDQRRTYLTASVAEFCVPDGLKYSLLQATQKGYDIEKQFESSCSLPLGYSTDDTDYIFPLNATIGGRILDLSTEIDKEMLLDVFVDLANVIAPYVNRRAIIHRTSEARLSGRLFHSEDVVTRFLGDLSEKFYIKTKKNWEWNSRYWEQRAIELSSRNLLIAIQHARQAVAIEGHPFPWTTLASLLIRKMTVNPEARDLSFSEAFGYLIKALDFESGKLRRHNGHAYTTLFRGADRFYELGGKFTKVDTAELISRMSDAEVLLKRNSAVQNAREKLASRLHT</sequence>
<reference evidence="2 3" key="1">
    <citation type="submission" date="2020-01" db="EMBL/GenBank/DDBJ databases">
        <title>Novel species isolated from a subtropical stream in China.</title>
        <authorList>
            <person name="Lu H."/>
        </authorList>
    </citation>
    <scope>NUCLEOTIDE SEQUENCE [LARGE SCALE GENOMIC DNA]</scope>
    <source>
        <strain evidence="2 3">FT82W</strain>
    </source>
</reference>
<comment type="caution">
    <text evidence="2">The sequence shown here is derived from an EMBL/GenBank/DDBJ whole genome shotgun (WGS) entry which is preliminary data.</text>
</comment>
<dbReference type="Pfam" id="PF13289">
    <property type="entry name" value="SIR2_2"/>
    <property type="match status" value="1"/>
</dbReference>
<dbReference type="RefSeq" id="WP_161096121.1">
    <property type="nucleotide sequence ID" value="NZ_WWCW01000014.1"/>
</dbReference>
<dbReference type="EMBL" id="WWCW01000014">
    <property type="protein sequence ID" value="MYM86931.1"/>
    <property type="molecule type" value="Genomic_DNA"/>
</dbReference>